<feature type="chain" id="PRO_5040954823" evidence="1">
    <location>
        <begin position="31"/>
        <end position="382"/>
    </location>
</feature>
<dbReference type="InterPro" id="IPR010496">
    <property type="entry name" value="AL/BT2_dom"/>
</dbReference>
<keyword evidence="4" id="KW-1185">Reference proteome</keyword>
<dbReference type="Pfam" id="PF06439">
    <property type="entry name" value="3keto-disac_hyd"/>
    <property type="match status" value="1"/>
</dbReference>
<organism evidence="3 4">
    <name type="scientific">Cohnella ginsengisoli</name>
    <dbReference type="NCBI Taxonomy" id="425004"/>
    <lineage>
        <taxon>Bacteria</taxon>
        <taxon>Bacillati</taxon>
        <taxon>Bacillota</taxon>
        <taxon>Bacilli</taxon>
        <taxon>Bacillales</taxon>
        <taxon>Paenibacillaceae</taxon>
        <taxon>Cohnella</taxon>
    </lineage>
</organism>
<evidence type="ECO:0000256" key="1">
    <source>
        <dbReference type="SAM" id="SignalP"/>
    </source>
</evidence>
<comment type="caution">
    <text evidence="3">The sequence shown here is derived from an EMBL/GenBank/DDBJ whole genome shotgun (WGS) entry which is preliminary data.</text>
</comment>
<evidence type="ECO:0000313" key="3">
    <source>
        <dbReference type="EMBL" id="MDG0791250.1"/>
    </source>
</evidence>
<reference evidence="3 4" key="1">
    <citation type="submission" date="2022-10" db="EMBL/GenBank/DDBJ databases">
        <title>Comparative genomic analysis of Cohnella hashimotonis sp. nov., isolated from the International Space Station.</title>
        <authorList>
            <person name="Simpson A."/>
            <person name="Venkateswaran K."/>
        </authorList>
    </citation>
    <scope>NUCLEOTIDE SEQUENCE [LARGE SCALE GENOMIC DNA]</scope>
    <source>
        <strain evidence="3 4">DSM 18997</strain>
    </source>
</reference>
<keyword evidence="1" id="KW-0732">Signal</keyword>
<dbReference type="SUPFAM" id="SSF49899">
    <property type="entry name" value="Concanavalin A-like lectins/glucanases"/>
    <property type="match status" value="1"/>
</dbReference>
<dbReference type="EMBL" id="JAPDHZ010000002">
    <property type="protein sequence ID" value="MDG0791250.1"/>
    <property type="molecule type" value="Genomic_DNA"/>
</dbReference>
<dbReference type="InterPro" id="IPR013320">
    <property type="entry name" value="ConA-like_dom_sf"/>
</dbReference>
<evidence type="ECO:0000259" key="2">
    <source>
        <dbReference type="PROSITE" id="PS50853"/>
    </source>
</evidence>
<dbReference type="Pfam" id="PF18370">
    <property type="entry name" value="RGI_lyase"/>
    <property type="match status" value="1"/>
</dbReference>
<proteinExistence type="predicted"/>
<gene>
    <name evidence="3" type="ORF">OMP38_10490</name>
</gene>
<dbReference type="RefSeq" id="WP_277565016.1">
    <property type="nucleotide sequence ID" value="NZ_JAPDHZ010000002.1"/>
</dbReference>
<feature type="signal peptide" evidence="1">
    <location>
        <begin position="1"/>
        <end position="30"/>
    </location>
</feature>
<dbReference type="Gene3D" id="2.60.40.10">
    <property type="entry name" value="Immunoglobulins"/>
    <property type="match status" value="2"/>
</dbReference>
<dbReference type="Gene3D" id="2.60.120.560">
    <property type="entry name" value="Exo-inulinase, domain 1"/>
    <property type="match status" value="1"/>
</dbReference>
<name>A0A9X4KJY0_9BACL</name>
<dbReference type="SUPFAM" id="SSF49265">
    <property type="entry name" value="Fibronectin type III"/>
    <property type="match status" value="1"/>
</dbReference>
<feature type="domain" description="Fibronectin type-III" evidence="2">
    <location>
        <begin position="126"/>
        <end position="213"/>
    </location>
</feature>
<dbReference type="AlphaFoldDB" id="A0A9X4KJY0"/>
<dbReference type="PROSITE" id="PS50853">
    <property type="entry name" value="FN3"/>
    <property type="match status" value="1"/>
</dbReference>
<sequence length="382" mass="40128">MKTRSHGKTTYKALVLGLVAAMLMSAQASASDATAPTAPSGLTAYETAAGTVELGWNASEDDTGVDHYAVFRDCSQIGTTSATAYTDSGVPASADGYYYVLAYDAANNDSGGSGACVTTLAPDVTPPSVPGSVAAALQGKSVRLSWAASTDDPKLAGYKVYRDNVQVAVVSGTQYTDTSIDSSTTYAYTVAAYDDSGNVSAASAPVAMTTPHYLHFSNFESGAGDWSVVTGTWKVVNDGSRVYNSGTTFDNSSSVGSASWTDYTVETRVKVNGWSSTNSPNAGIRVRFADKDNYYFLGYKNGSLTLYRRVAGANTGLGSKAYTLQTGEWYTFKAVVQGTSLKLYVNGTLEVSGTDNKLAAGKAGLDNRFADARYDDFTVWDG</sequence>
<dbReference type="Proteomes" id="UP001153387">
    <property type="component" value="Unassembled WGS sequence"/>
</dbReference>
<dbReference type="InterPro" id="IPR003961">
    <property type="entry name" value="FN3_dom"/>
</dbReference>
<dbReference type="InterPro" id="IPR041624">
    <property type="entry name" value="RGI_lyase"/>
</dbReference>
<accession>A0A9X4KJY0</accession>
<protein>
    <submittedName>
        <fullName evidence="3">DUF1080 domain-containing protein</fullName>
    </submittedName>
</protein>
<dbReference type="InterPro" id="IPR036116">
    <property type="entry name" value="FN3_sf"/>
</dbReference>
<evidence type="ECO:0000313" key="4">
    <source>
        <dbReference type="Proteomes" id="UP001153387"/>
    </source>
</evidence>
<dbReference type="GO" id="GO:0016787">
    <property type="term" value="F:hydrolase activity"/>
    <property type="evidence" value="ECO:0007669"/>
    <property type="project" value="InterPro"/>
</dbReference>
<dbReference type="InterPro" id="IPR013783">
    <property type="entry name" value="Ig-like_fold"/>
</dbReference>
<dbReference type="CDD" id="cd00063">
    <property type="entry name" value="FN3"/>
    <property type="match status" value="1"/>
</dbReference>
<dbReference type="SMART" id="SM00060">
    <property type="entry name" value="FN3"/>
    <property type="match status" value="2"/>
</dbReference>